<accession>A0A9Q8P8S7</accession>
<evidence type="ECO:0000256" key="1">
    <source>
        <dbReference type="ARBA" id="ARBA00004370"/>
    </source>
</evidence>
<organism evidence="6 7">
    <name type="scientific">Passalora fulva</name>
    <name type="common">Tomato leaf mold</name>
    <name type="synonym">Cladosporium fulvum</name>
    <dbReference type="NCBI Taxonomy" id="5499"/>
    <lineage>
        <taxon>Eukaryota</taxon>
        <taxon>Fungi</taxon>
        <taxon>Dikarya</taxon>
        <taxon>Ascomycota</taxon>
        <taxon>Pezizomycotina</taxon>
        <taxon>Dothideomycetes</taxon>
        <taxon>Dothideomycetidae</taxon>
        <taxon>Mycosphaerellales</taxon>
        <taxon>Mycosphaerellaceae</taxon>
        <taxon>Fulvia</taxon>
    </lineage>
</organism>
<evidence type="ECO:0000256" key="5">
    <source>
        <dbReference type="SAM" id="Phobius"/>
    </source>
</evidence>
<dbReference type="Pfam" id="PF00083">
    <property type="entry name" value="Sugar_tr"/>
    <property type="match status" value="1"/>
</dbReference>
<dbReference type="AlphaFoldDB" id="A0A9Q8P8S7"/>
<evidence type="ECO:0000256" key="2">
    <source>
        <dbReference type="ARBA" id="ARBA00022692"/>
    </source>
</evidence>
<reference evidence="6" key="2">
    <citation type="journal article" date="2022" name="Microb. Genom.">
        <title>A chromosome-scale genome assembly of the tomato pathogen Cladosporium fulvum reveals a compartmentalized genome architecture and the presence of a dispensable chromosome.</title>
        <authorList>
            <person name="Zaccaron A.Z."/>
            <person name="Chen L.H."/>
            <person name="Samaras A."/>
            <person name="Stergiopoulos I."/>
        </authorList>
    </citation>
    <scope>NUCLEOTIDE SEQUENCE</scope>
    <source>
        <strain evidence="6">Race5_Kim</strain>
    </source>
</reference>
<dbReference type="GeneID" id="71986452"/>
<evidence type="ECO:0000256" key="4">
    <source>
        <dbReference type="ARBA" id="ARBA00023136"/>
    </source>
</evidence>
<keyword evidence="7" id="KW-1185">Reference proteome</keyword>
<reference evidence="6" key="1">
    <citation type="submission" date="2021-12" db="EMBL/GenBank/DDBJ databases">
        <authorList>
            <person name="Zaccaron A."/>
            <person name="Stergiopoulos I."/>
        </authorList>
    </citation>
    <scope>NUCLEOTIDE SEQUENCE</scope>
    <source>
        <strain evidence="6">Race5_Kim</strain>
    </source>
</reference>
<dbReference type="Proteomes" id="UP000756132">
    <property type="component" value="Chromosome 5"/>
</dbReference>
<dbReference type="InterPro" id="IPR005828">
    <property type="entry name" value="MFS_sugar_transport-like"/>
</dbReference>
<dbReference type="Gene3D" id="1.20.1250.20">
    <property type="entry name" value="MFS general substrate transporter like domains"/>
    <property type="match status" value="1"/>
</dbReference>
<dbReference type="GO" id="GO:0022857">
    <property type="term" value="F:transmembrane transporter activity"/>
    <property type="evidence" value="ECO:0007669"/>
    <property type="project" value="InterPro"/>
</dbReference>
<dbReference type="InterPro" id="IPR036259">
    <property type="entry name" value="MFS_trans_sf"/>
</dbReference>
<gene>
    <name evidence="6" type="ORF">CLAFUR5_06574</name>
</gene>
<evidence type="ECO:0000313" key="6">
    <source>
        <dbReference type="EMBL" id="UJO17428.1"/>
    </source>
</evidence>
<protein>
    <submittedName>
        <fullName evidence="6">Uncharacterized protein</fullName>
    </submittedName>
</protein>
<keyword evidence="3 5" id="KW-1133">Transmembrane helix</keyword>
<name>A0A9Q8P8S7_PASFU</name>
<comment type="subcellular location">
    <subcellularLocation>
        <location evidence="1">Membrane</location>
    </subcellularLocation>
</comment>
<evidence type="ECO:0000256" key="3">
    <source>
        <dbReference type="ARBA" id="ARBA00022989"/>
    </source>
</evidence>
<keyword evidence="2 5" id="KW-0812">Transmembrane</keyword>
<keyword evidence="4 5" id="KW-0472">Membrane</keyword>
<sequence length="88" mass="10020">MPMTSFSTANHWLWNFAVLMITPVAIDSLGYQYYILYAVLSLEQMDVLFRENSIAGLVKASLRKPEEDVVFSADGKKYEGSMDEFEKA</sequence>
<dbReference type="OrthoDB" id="6612291at2759"/>
<proteinExistence type="predicted"/>
<evidence type="ECO:0000313" key="7">
    <source>
        <dbReference type="Proteomes" id="UP000756132"/>
    </source>
</evidence>
<dbReference type="EMBL" id="CP090167">
    <property type="protein sequence ID" value="UJO17428.1"/>
    <property type="molecule type" value="Genomic_DNA"/>
</dbReference>
<dbReference type="GO" id="GO:0016020">
    <property type="term" value="C:membrane"/>
    <property type="evidence" value="ECO:0007669"/>
    <property type="project" value="UniProtKB-SubCell"/>
</dbReference>
<dbReference type="KEGG" id="ffu:CLAFUR5_06574"/>
<feature type="transmembrane region" description="Helical" evidence="5">
    <location>
        <begin position="12"/>
        <end position="40"/>
    </location>
</feature>
<dbReference type="RefSeq" id="XP_047761794.1">
    <property type="nucleotide sequence ID" value="XM_047905722.1"/>
</dbReference>